<dbReference type="Gene3D" id="1.10.238.10">
    <property type="entry name" value="EF-hand"/>
    <property type="match status" value="1"/>
</dbReference>
<dbReference type="EMBL" id="CALNXJ010000030">
    <property type="protein sequence ID" value="CAH3136551.1"/>
    <property type="molecule type" value="Genomic_DNA"/>
</dbReference>
<dbReference type="Proteomes" id="UP001159428">
    <property type="component" value="Unassembled WGS sequence"/>
</dbReference>
<feature type="region of interest" description="Disordered" evidence="2">
    <location>
        <begin position="1168"/>
        <end position="1194"/>
    </location>
</feature>
<protein>
    <recommendedName>
        <fullName evidence="5">Trichohyalin-like</fullName>
    </recommendedName>
</protein>
<gene>
    <name evidence="3" type="ORF">PMEA_00017797</name>
</gene>
<feature type="region of interest" description="Disordered" evidence="2">
    <location>
        <begin position="2471"/>
        <end position="2497"/>
    </location>
</feature>
<feature type="coiled-coil region" evidence="1">
    <location>
        <begin position="648"/>
        <end position="682"/>
    </location>
</feature>
<feature type="compositionally biased region" description="Basic and acidic residues" evidence="2">
    <location>
        <begin position="441"/>
        <end position="462"/>
    </location>
</feature>
<dbReference type="InterPro" id="IPR011992">
    <property type="entry name" value="EF-hand-dom_pair"/>
</dbReference>
<evidence type="ECO:0000256" key="2">
    <source>
        <dbReference type="SAM" id="MobiDB-lite"/>
    </source>
</evidence>
<reference evidence="3 4" key="1">
    <citation type="submission" date="2022-05" db="EMBL/GenBank/DDBJ databases">
        <authorList>
            <consortium name="Genoscope - CEA"/>
            <person name="William W."/>
        </authorList>
    </citation>
    <scope>NUCLEOTIDE SEQUENCE [LARGE SCALE GENOMIC DNA]</scope>
</reference>
<keyword evidence="4" id="KW-1185">Reference proteome</keyword>
<feature type="compositionally biased region" description="Gly residues" evidence="2">
    <location>
        <begin position="2809"/>
        <end position="2819"/>
    </location>
</feature>
<evidence type="ECO:0000256" key="1">
    <source>
        <dbReference type="SAM" id="Coils"/>
    </source>
</evidence>
<feature type="compositionally biased region" description="Acidic residues" evidence="2">
    <location>
        <begin position="888"/>
        <end position="899"/>
    </location>
</feature>
<feature type="coiled-coil region" evidence="1">
    <location>
        <begin position="814"/>
        <end position="875"/>
    </location>
</feature>
<comment type="caution">
    <text evidence="3">The sequence shown here is derived from an EMBL/GenBank/DDBJ whole genome shotgun (WGS) entry which is preliminary data.</text>
</comment>
<feature type="region of interest" description="Disordered" evidence="2">
    <location>
        <begin position="2526"/>
        <end position="2587"/>
    </location>
</feature>
<feature type="compositionally biased region" description="Basic and acidic residues" evidence="2">
    <location>
        <begin position="2768"/>
        <end position="2783"/>
    </location>
</feature>
<evidence type="ECO:0000313" key="3">
    <source>
        <dbReference type="EMBL" id="CAH3136551.1"/>
    </source>
</evidence>
<feature type="coiled-coil region" evidence="1">
    <location>
        <begin position="1996"/>
        <end position="2037"/>
    </location>
</feature>
<evidence type="ECO:0008006" key="5">
    <source>
        <dbReference type="Google" id="ProtNLM"/>
    </source>
</evidence>
<feature type="compositionally biased region" description="Basic and acidic residues" evidence="2">
    <location>
        <begin position="2526"/>
        <end position="2576"/>
    </location>
</feature>
<feature type="coiled-coil region" evidence="1">
    <location>
        <begin position="2095"/>
        <end position="2187"/>
    </location>
</feature>
<feature type="compositionally biased region" description="Basic and acidic residues" evidence="2">
    <location>
        <begin position="2718"/>
        <end position="2743"/>
    </location>
</feature>
<evidence type="ECO:0000313" key="4">
    <source>
        <dbReference type="Proteomes" id="UP001159428"/>
    </source>
</evidence>
<accession>A0AAU9X5Q3</accession>
<feature type="coiled-coil region" evidence="1">
    <location>
        <begin position="1195"/>
        <end position="1356"/>
    </location>
</feature>
<keyword evidence="1" id="KW-0175">Coiled coil</keyword>
<proteinExistence type="predicted"/>
<feature type="compositionally biased region" description="Basic and acidic residues" evidence="2">
    <location>
        <begin position="2693"/>
        <end position="2706"/>
    </location>
</feature>
<dbReference type="SUPFAM" id="SSF47473">
    <property type="entry name" value="EF-hand"/>
    <property type="match status" value="1"/>
</dbReference>
<feature type="region of interest" description="Disordered" evidence="2">
    <location>
        <begin position="1557"/>
        <end position="1587"/>
    </location>
</feature>
<feature type="compositionally biased region" description="Acidic residues" evidence="2">
    <location>
        <begin position="1177"/>
        <end position="1194"/>
    </location>
</feature>
<feature type="coiled-coil region" evidence="1">
    <location>
        <begin position="164"/>
        <end position="208"/>
    </location>
</feature>
<feature type="compositionally biased region" description="Basic and acidic residues" evidence="2">
    <location>
        <begin position="2473"/>
        <end position="2486"/>
    </location>
</feature>
<feature type="region of interest" description="Disordered" evidence="2">
    <location>
        <begin position="2693"/>
        <end position="2819"/>
    </location>
</feature>
<feature type="compositionally biased region" description="Basic and acidic residues" evidence="2">
    <location>
        <begin position="2624"/>
        <end position="2637"/>
    </location>
</feature>
<feature type="region of interest" description="Disordered" evidence="2">
    <location>
        <begin position="875"/>
        <end position="903"/>
    </location>
</feature>
<feature type="region of interest" description="Disordered" evidence="2">
    <location>
        <begin position="2624"/>
        <end position="2649"/>
    </location>
</feature>
<feature type="compositionally biased region" description="Low complexity" evidence="2">
    <location>
        <begin position="2748"/>
        <end position="2763"/>
    </location>
</feature>
<feature type="coiled-coil region" evidence="1">
    <location>
        <begin position="1760"/>
        <end position="1796"/>
    </location>
</feature>
<feature type="region of interest" description="Disordered" evidence="2">
    <location>
        <begin position="441"/>
        <end position="477"/>
    </location>
</feature>
<feature type="coiled-coil region" evidence="1">
    <location>
        <begin position="1904"/>
        <end position="1931"/>
    </location>
</feature>
<feature type="compositionally biased region" description="Basic and acidic residues" evidence="2">
    <location>
        <begin position="1566"/>
        <end position="1579"/>
    </location>
</feature>
<name>A0AAU9X5Q3_9CNID</name>
<organism evidence="3 4">
    <name type="scientific">Pocillopora meandrina</name>
    <dbReference type="NCBI Taxonomy" id="46732"/>
    <lineage>
        <taxon>Eukaryota</taxon>
        <taxon>Metazoa</taxon>
        <taxon>Cnidaria</taxon>
        <taxon>Anthozoa</taxon>
        <taxon>Hexacorallia</taxon>
        <taxon>Scleractinia</taxon>
        <taxon>Astrocoeniina</taxon>
        <taxon>Pocilloporidae</taxon>
        <taxon>Pocillopora</taxon>
    </lineage>
</organism>
<sequence>MGLIDMELMFDLLDTDMRGYLTSNQLQDFHESLYFSPIDPRQIEAAIRTVCGSSSRGLCPREKFMDVLDDLDRRKSLEEKISWDFKSLDVEGKGRISLKTALLLFKAVHNELFSMKTWRSFVSQREYPDADVCFDEIKMFLCNLVDGGPCEKEEFNEEERDVGLRCVENEYKNLKELEKFQEDEASLAAEERERMHQANKLKQGAERRTKRLDHEGVVALLHEDEEWDEKAAKKARQKVTATDLIQALRTKYEILRDKLLLEMLRHHIGEGMWTVLSEDEQHERLMQLKMRVQRLRKDSKLDGANSLPGAGLTFFFNLSALMGFSRIGDEIQQQKEAEKIKELEKEGKSNKEIEEEMLRSREKALQGHAKSEQLLIDLEKRYRQDKDAITAKLKGAGTNTMTAEQKLTEYGLILREQLRAREEGKFESAGLAVGIAERVKEQVQRPKDDRKRQEQLGKERLTQRKGRKLPRNWKGGELDFSTPGEAGLVDVLEDTVRALERKHAMERELLIYLLQGRESVQARSAAKKLSPDERSNQLLVLRTQQQGWRKQSSTERLVSKERHYAILQEAAGLVIEDRRADLRVCRGTSPDDQEVAADIMADLQHYQEVESQMLLTLHSKDMQELIRLRQLEHQSWQEELLNGISSVLLGTEENVSQEDELLQALEEKYDTLRDKLLLEALEKQMGAAEWAHLSERERQARLAKLKLQERRLRQQGRFDDAAALLGEGLKNAETLQALLGENRQRYLERLKERLERRQKRLEEGLDPDEEDEETMRLLNEEEAVSTGNILKDLQNRFDEEKDALLRGLQEEQDRKAAEKRRQAELVRLKREKRQAEQESRFDEAALVLGLAERNRQNLEEKLRRDRERQEQLARERLARRKRRGKPEEQEDDDEPDPDKDDLQGWQDAVLKSLERKNRAEQEFLMGLLQDESSESMREEARTVSEDDRLKRLSELKGKREELDLGVKADQLLHVDILDMAAAYKFEVQRYRLGSEKEGEVNDEEVTVAMMADLQEEQDKESAGVLGNLQEKTQEELSAMKEKYEQERKDEVVENVATVLLEYDGTGSDNDLISALDQKYDALKDKLLLEAIKKQLGDAEWAQLSEQERQKRLVKLKLEERRLRKEGQLDELHRLLGEGFEMDANLRKLMGENKARYEEKLKERLAKRRERLAQGLTPDDDDEAELEDGEAEGEGVTDLKAILEDMDKRYEEEKEALMRSLQGKDEHFMSERQRQAELARLKREKLKAKQEDKFITAALVLGLAEKQKAAVEERLRQDRLRQEQLARERLEQLRNRKRAKEQEAEEKLVTDGEVSVLQEAVMKALERKHQDERQALLDVLQQEMPELAEAAATMTQQQRENWLQQISMKMKGLDPADKEARHNLLVEAAVFKVVNRQKYLELSQEETVKKDDVIVSLLADLQQEQDQESEKLVNEMQDKDKTELVQLQENLFQARKDASQPNVVAVVTQAEIWGTANERDLSQALNYKYDVLKDRLLRDALMQQVGLTEWEALSENDRLSRLAQMKLKVQALQSEGNQDELKRLLGEAAAINLMSLMGANGTQQKQRQNERQQKREERKSQGMSDEEILKLEAEEDVQAEEEALKKSTGSTVQDLENRLSIETDSLLADVRGADTKFESEQHRHAQLARIRHEERQALQESSFQPSALVLGLAQARQVNMDSSSKQDQDRQKQLAQKRLIAWQQKDQSEMNKVKEQLKALETGSEPEPVSSTSIGALQEAVLKEMERKHLCELLVLERLISEEKESDLRKATQQLNKEQQQERLFELKELRKQWRESGPEEMTETADEQEAILREGVGLKLELSREELRQKAAGEGKELGPDDDAVSLLAALQQHQEQEAEYLLRDLAVKNPMVLQQLQSVHSMACKERWYDNLAACVLGLKRKQARLTTEESAEEELVEALEQKYDALKDKLLTEVLMKQMGDAEWAALSERERQAKLLKLKLQERRLRQEGKLDEASRLLGEGMKHDAALRALMGESRSQQKQRLQERLEKLRKMRQQGEEVNQEEMAALEQVEAEGVDAVDADVLNHLIEETVTDAEQVTTNTLLNDLTSQFEEEKEALLRGLREKDARFGSERKRQLELAKLKREQRRLKQEDNFDTAAVLFGLAKQEQAAREANFEKDRARQEQLARERIAAIKARRAANREKSEEEAQKELEEKLLKEQAEDSEIDKRNALDVEQGGLAQLQEAILSEVERKHSSEQEALTDLLAKADADQDGLAAARYLTETERQQRVDELGNQRRAWRLDAVRNAMQAVPDELQTEDEKKANATRIAESRAKHMNLLKEALVLHIETKRAQLLTQGVDEEKLQEEISVLIMADLQEKQMTENNAVANILGADKDESVLARIRTDQRMARREGWMDNLAATLMGSRPVRKRSTTLAPSTLMANLAEADEEEVRLEEEQEAKLAELEAEMENEKEARKLAGATEEEIQRAMELLQKQHDAKRKAMAADVERQRNMVRQRLEAKRRKREEQQYEEDMAASIVTMAEKQFALIREKTMLRREGQKDTLNERLARRRAEREKKKAEEEEARKKEEEEATRKKAEEEAKKAEEPKQAPADYPLPGGFAMKREKTVIDVEVSKEKQQEILSSLLREHTNVGMKFERERTRQEEMLKARKERKKSRIERKQEEVATIMGLGERQKTFVEQQKKEERERQITMVRERIARVRYERTMTMREPKDEKAQGFESLLTEEEKEGLSEEEKMKRIAAKMEEKFKSEQRRVSTVSALAPPSQSFSASSAETSEEEGPHTERAPQLLDEKSRNKKLKERMASRKRERRRSVAPPSGEDGGATGGADE</sequence>